<accession>A0A0Z8ESX9</accession>
<dbReference type="AlphaFoldDB" id="A0A0Z8ESX9"/>
<evidence type="ECO:0000313" key="1">
    <source>
        <dbReference type="EMBL" id="CYU78714.1"/>
    </source>
</evidence>
<proteinExistence type="predicted"/>
<dbReference type="RefSeq" id="WP_024393945.1">
    <property type="nucleotide sequence ID" value="NZ_CEHU01000059.1"/>
</dbReference>
<gene>
    <name evidence="1" type="ORF">ERS132410_01058</name>
</gene>
<evidence type="ECO:0000313" key="2">
    <source>
        <dbReference type="Proteomes" id="UP000073485"/>
    </source>
</evidence>
<organism evidence="1 2">
    <name type="scientific">Streptococcus suis</name>
    <dbReference type="NCBI Taxonomy" id="1307"/>
    <lineage>
        <taxon>Bacteria</taxon>
        <taxon>Bacillati</taxon>
        <taxon>Bacillota</taxon>
        <taxon>Bacilli</taxon>
        <taxon>Lactobacillales</taxon>
        <taxon>Streptococcaceae</taxon>
        <taxon>Streptococcus</taxon>
    </lineage>
</organism>
<dbReference type="Proteomes" id="UP000073485">
    <property type="component" value="Unassembled WGS sequence"/>
</dbReference>
<name>A0A0Z8ESX9_STRSU</name>
<dbReference type="EMBL" id="FIGO01000005">
    <property type="protein sequence ID" value="CYU78714.1"/>
    <property type="molecule type" value="Genomic_DNA"/>
</dbReference>
<protein>
    <submittedName>
        <fullName evidence="1">Uncharacterized protein</fullName>
    </submittedName>
</protein>
<reference evidence="1 2" key="1">
    <citation type="submission" date="2016-02" db="EMBL/GenBank/DDBJ databases">
        <authorList>
            <consortium name="Pathogen Informatics"/>
        </authorList>
    </citation>
    <scope>NUCLEOTIDE SEQUENCE [LARGE SCALE GENOMIC DNA]</scope>
    <source>
        <strain evidence="1 2">LSS48</strain>
    </source>
</reference>
<sequence length="68" mass="8190">MKYEDVKQRLFAIIDSYIDDTEIREKLLEQAQTVRSVRGVLYSLDKYKNRDFTITDSEFCKDLFFHFG</sequence>